<dbReference type="SUPFAM" id="SSF48013">
    <property type="entry name" value="NusB-like"/>
    <property type="match status" value="1"/>
</dbReference>
<protein>
    <submittedName>
        <fullName evidence="8">MFS transporter</fullName>
    </submittedName>
</protein>
<dbReference type="InterPro" id="IPR023267">
    <property type="entry name" value="RCMT"/>
</dbReference>
<dbReference type="Pfam" id="PF01029">
    <property type="entry name" value="NusB"/>
    <property type="match status" value="1"/>
</dbReference>
<keyword evidence="3 5" id="KW-0949">S-adenosyl-L-methionine</keyword>
<reference evidence="8 9" key="1">
    <citation type="submission" date="2018-10" db="EMBL/GenBank/DDBJ databases">
        <title>Notoacmeibacter sp. M2BS9Y-3-1, whole genome shotgun sequence.</title>
        <authorList>
            <person name="Tuo L."/>
        </authorList>
    </citation>
    <scope>NUCLEOTIDE SEQUENCE [LARGE SCALE GENOMIC DNA]</scope>
    <source>
        <strain evidence="8 9">M2BS9Y-3-1</strain>
    </source>
</reference>
<dbReference type="PANTHER" id="PTHR22807:SF61">
    <property type="entry name" value="NOL1_NOP2_SUN FAMILY PROTEIN _ ANTITERMINATION NUSB DOMAIN-CONTAINING PROTEIN"/>
    <property type="match status" value="1"/>
</dbReference>
<feature type="binding site" evidence="5">
    <location>
        <position position="296"/>
    </location>
    <ligand>
        <name>S-adenosyl-L-methionine</name>
        <dbReference type="ChEBI" id="CHEBI:59789"/>
    </ligand>
</feature>
<evidence type="ECO:0000256" key="2">
    <source>
        <dbReference type="ARBA" id="ARBA00022679"/>
    </source>
</evidence>
<dbReference type="InterPro" id="IPR001678">
    <property type="entry name" value="MeTrfase_RsmB-F_NOP2_dom"/>
</dbReference>
<dbReference type="InterPro" id="IPR006027">
    <property type="entry name" value="NusB_RsmB_TIM44"/>
</dbReference>
<dbReference type="Proteomes" id="UP000281094">
    <property type="component" value="Unassembled WGS sequence"/>
</dbReference>
<dbReference type="Gene3D" id="3.40.50.150">
    <property type="entry name" value="Vaccinia Virus protein VP39"/>
    <property type="match status" value="1"/>
</dbReference>
<dbReference type="PROSITE" id="PS51686">
    <property type="entry name" value="SAM_MT_RSMB_NOP"/>
    <property type="match status" value="1"/>
</dbReference>
<gene>
    <name evidence="8" type="ORF">D8780_12765</name>
</gene>
<keyword evidence="9" id="KW-1185">Reference proteome</keyword>
<comment type="similarity">
    <text evidence="5">Belongs to the class I-like SAM-binding methyltransferase superfamily. RsmB/NOP family.</text>
</comment>
<dbReference type="PANTHER" id="PTHR22807">
    <property type="entry name" value="NOP2 YEAST -RELATED NOL1/NOP2/FMU SUN DOMAIN-CONTAINING"/>
    <property type="match status" value="1"/>
</dbReference>
<keyword evidence="1 5" id="KW-0489">Methyltransferase</keyword>
<feature type="region of interest" description="Disordered" evidence="6">
    <location>
        <begin position="1"/>
        <end position="29"/>
    </location>
</feature>
<dbReference type="SUPFAM" id="SSF53335">
    <property type="entry name" value="S-adenosyl-L-methionine-dependent methyltransferases"/>
    <property type="match status" value="1"/>
</dbReference>
<proteinExistence type="inferred from homology"/>
<dbReference type="GO" id="GO:0003723">
    <property type="term" value="F:RNA binding"/>
    <property type="evidence" value="ECO:0007669"/>
    <property type="project" value="UniProtKB-UniRule"/>
</dbReference>
<keyword evidence="2 5" id="KW-0808">Transferase</keyword>
<dbReference type="GO" id="GO:0001510">
    <property type="term" value="P:RNA methylation"/>
    <property type="evidence" value="ECO:0007669"/>
    <property type="project" value="InterPro"/>
</dbReference>
<organism evidence="8 9">
    <name type="scientific">Notoacmeibacter ruber</name>
    <dbReference type="NCBI Taxonomy" id="2670375"/>
    <lineage>
        <taxon>Bacteria</taxon>
        <taxon>Pseudomonadati</taxon>
        <taxon>Pseudomonadota</taxon>
        <taxon>Alphaproteobacteria</taxon>
        <taxon>Hyphomicrobiales</taxon>
        <taxon>Notoacmeibacteraceae</taxon>
        <taxon>Notoacmeibacter</taxon>
    </lineage>
</organism>
<evidence type="ECO:0000313" key="8">
    <source>
        <dbReference type="EMBL" id="RLQ88976.1"/>
    </source>
</evidence>
<evidence type="ECO:0000313" key="9">
    <source>
        <dbReference type="Proteomes" id="UP000281094"/>
    </source>
</evidence>
<dbReference type="Gene3D" id="1.10.940.10">
    <property type="entry name" value="NusB-like"/>
    <property type="match status" value="1"/>
</dbReference>
<evidence type="ECO:0000256" key="6">
    <source>
        <dbReference type="SAM" id="MobiDB-lite"/>
    </source>
</evidence>
<dbReference type="PRINTS" id="PR02008">
    <property type="entry name" value="RCMTFAMILY"/>
</dbReference>
<dbReference type="GO" id="GO:0008173">
    <property type="term" value="F:RNA methyltransferase activity"/>
    <property type="evidence" value="ECO:0007669"/>
    <property type="project" value="InterPro"/>
</dbReference>
<name>A0A3L7JE70_9HYPH</name>
<evidence type="ECO:0000259" key="7">
    <source>
        <dbReference type="PROSITE" id="PS51686"/>
    </source>
</evidence>
<accession>A0A3L7JE70</accession>
<dbReference type="InterPro" id="IPR029063">
    <property type="entry name" value="SAM-dependent_MTases_sf"/>
</dbReference>
<evidence type="ECO:0000256" key="4">
    <source>
        <dbReference type="ARBA" id="ARBA00022884"/>
    </source>
</evidence>
<evidence type="ECO:0000256" key="1">
    <source>
        <dbReference type="ARBA" id="ARBA00022603"/>
    </source>
</evidence>
<dbReference type="RefSeq" id="WP_121645944.1">
    <property type="nucleotide sequence ID" value="NZ_RCWN01000001.1"/>
</dbReference>
<dbReference type="Pfam" id="PF01189">
    <property type="entry name" value="Methyltr_RsmB-F"/>
    <property type="match status" value="1"/>
</dbReference>
<keyword evidence="4 5" id="KW-0694">RNA-binding</keyword>
<feature type="binding site" evidence="5">
    <location>
        <position position="338"/>
    </location>
    <ligand>
        <name>S-adenosyl-L-methionine</name>
        <dbReference type="ChEBI" id="CHEBI:59789"/>
    </ligand>
</feature>
<dbReference type="InterPro" id="IPR049560">
    <property type="entry name" value="MeTrfase_RsmB-F_NOP2_cat"/>
</dbReference>
<comment type="caution">
    <text evidence="8">The sequence shown here is derived from an EMBL/GenBank/DDBJ whole genome shotgun (WGS) entry which is preliminary data.</text>
</comment>
<sequence length="458" mass="48692">MRATSARKSARPAGKTAATHTDHSSTKTGLAPRLAAARLLAAVIDKATPLDALTDDENGNPAYIALEPRDRGLCRAILLTALRHRGSLEALIADRLDRPLPPNARALEHLLHVGAAQIVHLSVPDSAAVDLAVTAAQGDPRLSRFASLVNAVLRGLTRMSDEKREAVAQKALNAPQWFAAALTRDYGEESAAAILQAHQMEASVDLTVKANAERWAEELGARILPNGSLRLPASTPPIPALPGFEEGAWWVQDAAATIPARLIGATPSMKVADLCAAPGGKTAQIALSGAAVTALDLSASRLRRLEDNLRRLDLSAKTVAADLRKWAPDEAFDAVLLDAPCSSTGTARRHPDVLWTKSDAVVERMAALQAVLLQRCVDLVRPGGTIVFANCSLDRREGEAVARAFEALEAIEPLPVSQAEIPGFETAITGEGWVRTTPANWAEIGGVDGFFAARFRRI</sequence>
<dbReference type="EMBL" id="RCWN01000001">
    <property type="protein sequence ID" value="RLQ88976.1"/>
    <property type="molecule type" value="Genomic_DNA"/>
</dbReference>
<feature type="active site" description="Nucleophile" evidence="5">
    <location>
        <position position="391"/>
    </location>
</feature>
<evidence type="ECO:0000256" key="5">
    <source>
        <dbReference type="PROSITE-ProRule" id="PRU01023"/>
    </source>
</evidence>
<dbReference type="GO" id="GO:0006355">
    <property type="term" value="P:regulation of DNA-templated transcription"/>
    <property type="evidence" value="ECO:0007669"/>
    <property type="project" value="InterPro"/>
</dbReference>
<dbReference type="CDD" id="cd02440">
    <property type="entry name" value="AdoMet_MTases"/>
    <property type="match status" value="1"/>
</dbReference>
<feature type="binding site" evidence="5">
    <location>
        <position position="322"/>
    </location>
    <ligand>
        <name>S-adenosyl-L-methionine</name>
        <dbReference type="ChEBI" id="CHEBI:59789"/>
    </ligand>
</feature>
<feature type="binding site" evidence="5">
    <location>
        <begin position="275"/>
        <end position="281"/>
    </location>
    <ligand>
        <name>S-adenosyl-L-methionine</name>
        <dbReference type="ChEBI" id="CHEBI:59789"/>
    </ligand>
</feature>
<dbReference type="AlphaFoldDB" id="A0A3L7JE70"/>
<feature type="domain" description="SAM-dependent MTase RsmB/NOP-type" evidence="7">
    <location>
        <begin position="183"/>
        <end position="458"/>
    </location>
</feature>
<evidence type="ECO:0000256" key="3">
    <source>
        <dbReference type="ARBA" id="ARBA00022691"/>
    </source>
</evidence>
<dbReference type="InterPro" id="IPR035926">
    <property type="entry name" value="NusB-like_sf"/>
</dbReference>